<reference evidence="1 2" key="1">
    <citation type="submission" date="2023-03" db="EMBL/GenBank/DDBJ databases">
        <title>WGS of Gossypium arboreum.</title>
        <authorList>
            <person name="Yu D."/>
        </authorList>
    </citation>
    <scope>NUCLEOTIDE SEQUENCE [LARGE SCALE GENOMIC DNA]</scope>
    <source>
        <tissue evidence="1">Leaf</tissue>
    </source>
</reference>
<comment type="caution">
    <text evidence="1">The sequence shown here is derived from an EMBL/GenBank/DDBJ whole genome shotgun (WGS) entry which is preliminary data.</text>
</comment>
<name>A0ABR0PYY4_GOSAR</name>
<organism evidence="1 2">
    <name type="scientific">Gossypium arboreum</name>
    <name type="common">Tree cotton</name>
    <name type="synonym">Gossypium nanking</name>
    <dbReference type="NCBI Taxonomy" id="29729"/>
    <lineage>
        <taxon>Eukaryota</taxon>
        <taxon>Viridiplantae</taxon>
        <taxon>Streptophyta</taxon>
        <taxon>Embryophyta</taxon>
        <taxon>Tracheophyta</taxon>
        <taxon>Spermatophyta</taxon>
        <taxon>Magnoliopsida</taxon>
        <taxon>eudicotyledons</taxon>
        <taxon>Gunneridae</taxon>
        <taxon>Pentapetalae</taxon>
        <taxon>rosids</taxon>
        <taxon>malvids</taxon>
        <taxon>Malvales</taxon>
        <taxon>Malvaceae</taxon>
        <taxon>Malvoideae</taxon>
        <taxon>Gossypium</taxon>
    </lineage>
</organism>
<protein>
    <submittedName>
        <fullName evidence="1">Uncharacterized protein</fullName>
    </submittedName>
</protein>
<accession>A0ABR0PYY4</accession>
<proteinExistence type="predicted"/>
<evidence type="ECO:0000313" key="1">
    <source>
        <dbReference type="EMBL" id="KAK5832145.1"/>
    </source>
</evidence>
<gene>
    <name evidence="1" type="ORF">PVK06_015945</name>
</gene>
<sequence length="154" mass="17592">MSLGPTQFLDDSLLMNHNGAEEEDVYDDDNTEEDFQRYLQEIHRRIQATLKTQRSLGGHKPRPIIVDEVSSAFSQLEGQNLHPHDSSSIHLPPMSPLSSSIHLPPMSPLLSTHHFAFPFPSCLLRFNGLDLEVHQWVEVPEMVPQVDSWPCYCY</sequence>
<dbReference type="Proteomes" id="UP001358586">
    <property type="component" value="Chromosome 5"/>
</dbReference>
<keyword evidence="2" id="KW-1185">Reference proteome</keyword>
<dbReference type="EMBL" id="JARKNE010000005">
    <property type="protein sequence ID" value="KAK5832145.1"/>
    <property type="molecule type" value="Genomic_DNA"/>
</dbReference>
<evidence type="ECO:0000313" key="2">
    <source>
        <dbReference type="Proteomes" id="UP001358586"/>
    </source>
</evidence>